<gene>
    <name evidence="2" type="ORF">UA74_20275</name>
</gene>
<dbReference type="EMBL" id="CP016076">
    <property type="protein sequence ID" value="APU16080.1"/>
    <property type="molecule type" value="Genomic_DNA"/>
</dbReference>
<feature type="region of interest" description="Disordered" evidence="1">
    <location>
        <begin position="1"/>
        <end position="20"/>
    </location>
</feature>
<feature type="compositionally biased region" description="Low complexity" evidence="1">
    <location>
        <begin position="187"/>
        <end position="198"/>
    </location>
</feature>
<organism evidence="2 3">
    <name type="scientific">Actinoalloteichus fjordicus</name>
    <dbReference type="NCBI Taxonomy" id="1612552"/>
    <lineage>
        <taxon>Bacteria</taxon>
        <taxon>Bacillati</taxon>
        <taxon>Actinomycetota</taxon>
        <taxon>Actinomycetes</taxon>
        <taxon>Pseudonocardiales</taxon>
        <taxon>Pseudonocardiaceae</taxon>
        <taxon>Actinoalloteichus</taxon>
    </lineage>
</organism>
<evidence type="ECO:0000313" key="3">
    <source>
        <dbReference type="Proteomes" id="UP000185511"/>
    </source>
</evidence>
<protein>
    <submittedName>
        <fullName evidence="2">Uncharacterized protein</fullName>
    </submittedName>
</protein>
<evidence type="ECO:0000256" key="1">
    <source>
        <dbReference type="SAM" id="MobiDB-lite"/>
    </source>
</evidence>
<proteinExistence type="predicted"/>
<keyword evidence="3" id="KW-1185">Reference proteome</keyword>
<reference evidence="3" key="1">
    <citation type="submission" date="2016-06" db="EMBL/GenBank/DDBJ databases">
        <title>Complete genome sequence of Actinoalloteichus fjordicus DSM 46855 (=ADI127-17), type strain of the new species Actinoalloteichus fjordicus.</title>
        <authorList>
            <person name="Ruckert C."/>
            <person name="Nouioui I."/>
            <person name="Willmese J."/>
            <person name="van Wezel G."/>
            <person name="Klenk H.-P."/>
            <person name="Kalinowski J."/>
            <person name="Zotchev S.B."/>
        </authorList>
    </citation>
    <scope>NUCLEOTIDE SEQUENCE [LARGE SCALE GENOMIC DNA]</scope>
    <source>
        <strain evidence="3">ADI127-7</strain>
    </source>
</reference>
<evidence type="ECO:0000313" key="2">
    <source>
        <dbReference type="EMBL" id="APU16080.1"/>
    </source>
</evidence>
<feature type="region of interest" description="Disordered" evidence="1">
    <location>
        <begin position="83"/>
        <end position="208"/>
    </location>
</feature>
<feature type="compositionally biased region" description="Low complexity" evidence="1">
    <location>
        <begin position="109"/>
        <end position="120"/>
    </location>
</feature>
<dbReference type="Proteomes" id="UP000185511">
    <property type="component" value="Chromosome"/>
</dbReference>
<dbReference type="AlphaFoldDB" id="A0AAC9LFT8"/>
<accession>A0AAC9LFT8</accession>
<dbReference type="KEGG" id="acad:UA74_20275"/>
<sequence length="268" mass="29004">MAVSSALDAADPRAVHGTGRSPLVSMVGAALSTREGDPPIIDRTGGTAMPILPAPYRPRPARHFASTAAVMLVRSERTLDREWNTADDPEARRHRACQFSDRGRRPESGRTPTPTTGGTSDRSRRRRRTTARPRVDAVGDDGTATRAADARTPHGLRHRSRLPRPGSDIRGGAIEYSGPESRRFHFSAATTRSTATTSGKPRGRTFDGLRSAASEGAATPQPCPTCDTCNNQRAHPLGIDTNVRLCRVPEELIMKQEKTSKNSRMPPA</sequence>
<name>A0AAC9LFT8_9PSEU</name>